<evidence type="ECO:0000256" key="3">
    <source>
        <dbReference type="ARBA" id="ARBA00022679"/>
    </source>
</evidence>
<dbReference type="EMBL" id="CP063458">
    <property type="protein sequence ID" value="QOV92191.1"/>
    <property type="molecule type" value="Genomic_DNA"/>
</dbReference>
<dbReference type="Pfam" id="PF00348">
    <property type="entry name" value="polyprenyl_synt"/>
    <property type="match status" value="1"/>
</dbReference>
<dbReference type="Gene3D" id="1.10.600.10">
    <property type="entry name" value="Farnesyl Diphosphate Synthase"/>
    <property type="match status" value="1"/>
</dbReference>
<dbReference type="PANTHER" id="PTHR43281">
    <property type="entry name" value="FARNESYL DIPHOSPHATE SYNTHASE"/>
    <property type="match status" value="1"/>
</dbReference>
<keyword evidence="4" id="KW-0479">Metal-binding</keyword>
<keyword evidence="3 7" id="KW-0808">Transferase</keyword>
<evidence type="ECO:0000256" key="4">
    <source>
        <dbReference type="ARBA" id="ARBA00022723"/>
    </source>
</evidence>
<evidence type="ECO:0000256" key="5">
    <source>
        <dbReference type="ARBA" id="ARBA00022842"/>
    </source>
</evidence>
<reference evidence="8 9" key="1">
    <citation type="submission" date="2020-10" db="EMBL/GenBank/DDBJ databases">
        <title>Wide distribution of Phycisphaera-like planctomycetes from WD2101 soil group in peatlands and genome analysis of the first cultivated representative.</title>
        <authorList>
            <person name="Dedysh S.N."/>
            <person name="Beletsky A.V."/>
            <person name="Ivanova A."/>
            <person name="Kulichevskaya I.S."/>
            <person name="Suzina N.E."/>
            <person name="Philippov D.A."/>
            <person name="Rakitin A.L."/>
            <person name="Mardanov A.V."/>
            <person name="Ravin N.V."/>
        </authorList>
    </citation>
    <scope>NUCLEOTIDE SEQUENCE [LARGE SCALE GENOMIC DNA]</scope>
    <source>
        <strain evidence="8 9">M1803</strain>
    </source>
</reference>
<evidence type="ECO:0000313" key="9">
    <source>
        <dbReference type="Proteomes" id="UP000593765"/>
    </source>
</evidence>
<organism evidence="8 9">
    <name type="scientific">Humisphaera borealis</name>
    <dbReference type="NCBI Taxonomy" id="2807512"/>
    <lineage>
        <taxon>Bacteria</taxon>
        <taxon>Pseudomonadati</taxon>
        <taxon>Planctomycetota</taxon>
        <taxon>Phycisphaerae</taxon>
        <taxon>Tepidisphaerales</taxon>
        <taxon>Tepidisphaeraceae</taxon>
        <taxon>Humisphaera</taxon>
    </lineage>
</organism>
<dbReference type="KEGG" id="hbs:IPV69_12885"/>
<evidence type="ECO:0000313" key="8">
    <source>
        <dbReference type="EMBL" id="QOV92191.1"/>
    </source>
</evidence>
<dbReference type="SFLD" id="SFLDS00005">
    <property type="entry name" value="Isoprenoid_Synthase_Type_I"/>
    <property type="match status" value="1"/>
</dbReference>
<dbReference type="GO" id="GO:0046872">
    <property type="term" value="F:metal ion binding"/>
    <property type="evidence" value="ECO:0007669"/>
    <property type="project" value="UniProtKB-KW"/>
</dbReference>
<dbReference type="RefSeq" id="WP_206295523.1">
    <property type="nucleotide sequence ID" value="NZ_CP063458.1"/>
</dbReference>
<dbReference type="InterPro" id="IPR008949">
    <property type="entry name" value="Isoprenoid_synthase_dom_sf"/>
</dbReference>
<dbReference type="GO" id="GO:0008299">
    <property type="term" value="P:isoprenoid biosynthetic process"/>
    <property type="evidence" value="ECO:0007669"/>
    <property type="project" value="UniProtKB-KW"/>
</dbReference>
<keyword evidence="6" id="KW-0414">Isoprene biosynthesis</keyword>
<comment type="similarity">
    <text evidence="2 7">Belongs to the FPP/GGPP synthase family.</text>
</comment>
<dbReference type="Proteomes" id="UP000593765">
    <property type="component" value="Chromosome"/>
</dbReference>
<keyword evidence="9" id="KW-1185">Reference proteome</keyword>
<evidence type="ECO:0000256" key="6">
    <source>
        <dbReference type="ARBA" id="ARBA00023229"/>
    </source>
</evidence>
<comment type="cofactor">
    <cofactor evidence="1">
        <name>Mg(2+)</name>
        <dbReference type="ChEBI" id="CHEBI:18420"/>
    </cofactor>
</comment>
<accession>A0A7M2X567</accession>
<dbReference type="GO" id="GO:0004659">
    <property type="term" value="F:prenyltransferase activity"/>
    <property type="evidence" value="ECO:0007669"/>
    <property type="project" value="InterPro"/>
</dbReference>
<sequence length="360" mass="38923">MQHLETRLDHVVGRVLCDDDGDVPGSVRRPMVELMRQFVLEGGKRIRPQLCLWSYRHASGNGENPDVPPAIASDVACAWELFHTFLLCHDDIIDGADRRRGRPTLHHRLASLDGGSMIFGANLGIVAGDLLFVGSMRLLHELDLESAKPALSAKSYQRLLRLFSRVACETGFGQAIDIVQSHVPLGDVDEAVVLKGYDWKTAAYTFEGPMLSGAILAGLDEPALAAVSRFAMAIGQAYQLHNDLLDLRSEAHEGSDLVQGKRTPTLLRARLATPEDRRVGFDQRVEQIKDAGVHAVAMAEAFRQELLGSGAVRSTQSAIEALLADAAAATADPALPPRFSSAMSGLLAAMAAKYFAPVLI</sequence>
<proteinExistence type="inferred from homology"/>
<evidence type="ECO:0000256" key="1">
    <source>
        <dbReference type="ARBA" id="ARBA00001946"/>
    </source>
</evidence>
<evidence type="ECO:0000256" key="7">
    <source>
        <dbReference type="RuleBase" id="RU004466"/>
    </source>
</evidence>
<dbReference type="AlphaFoldDB" id="A0A7M2X567"/>
<dbReference type="SUPFAM" id="SSF48576">
    <property type="entry name" value="Terpenoid synthases"/>
    <property type="match status" value="1"/>
</dbReference>
<dbReference type="PANTHER" id="PTHR43281:SF1">
    <property type="entry name" value="FARNESYL DIPHOSPHATE SYNTHASE"/>
    <property type="match status" value="1"/>
</dbReference>
<gene>
    <name evidence="8" type="ORF">IPV69_12885</name>
</gene>
<keyword evidence="5" id="KW-0460">Magnesium</keyword>
<evidence type="ECO:0000256" key="2">
    <source>
        <dbReference type="ARBA" id="ARBA00006706"/>
    </source>
</evidence>
<name>A0A7M2X567_9BACT</name>
<dbReference type="InterPro" id="IPR000092">
    <property type="entry name" value="Polyprenyl_synt"/>
</dbReference>
<protein>
    <submittedName>
        <fullName evidence="8">Polyprenyl synthetase family protein</fullName>
    </submittedName>
</protein>